<name>A0AAD8EGS2_DIPPU</name>
<organism evidence="2 3">
    <name type="scientific">Diploptera punctata</name>
    <name type="common">Pacific beetle cockroach</name>
    <dbReference type="NCBI Taxonomy" id="6984"/>
    <lineage>
        <taxon>Eukaryota</taxon>
        <taxon>Metazoa</taxon>
        <taxon>Ecdysozoa</taxon>
        <taxon>Arthropoda</taxon>
        <taxon>Hexapoda</taxon>
        <taxon>Insecta</taxon>
        <taxon>Pterygota</taxon>
        <taxon>Neoptera</taxon>
        <taxon>Polyneoptera</taxon>
        <taxon>Dictyoptera</taxon>
        <taxon>Blattodea</taxon>
        <taxon>Blaberoidea</taxon>
        <taxon>Blaberidae</taxon>
        <taxon>Diplopterinae</taxon>
        <taxon>Diploptera</taxon>
    </lineage>
</organism>
<evidence type="ECO:0000313" key="3">
    <source>
        <dbReference type="Proteomes" id="UP001233999"/>
    </source>
</evidence>
<evidence type="ECO:0000313" key="2">
    <source>
        <dbReference type="EMBL" id="KAJ9589753.1"/>
    </source>
</evidence>
<protein>
    <submittedName>
        <fullName evidence="2">Uncharacterized protein</fullName>
    </submittedName>
</protein>
<proteinExistence type="predicted"/>
<reference evidence="2" key="2">
    <citation type="submission" date="2023-05" db="EMBL/GenBank/DDBJ databases">
        <authorList>
            <person name="Fouks B."/>
        </authorList>
    </citation>
    <scope>NUCLEOTIDE SEQUENCE</scope>
    <source>
        <strain evidence="2">Stay&amp;Tobe</strain>
        <tissue evidence="2">Testes</tissue>
    </source>
</reference>
<accession>A0AAD8EGS2</accession>
<dbReference type="EMBL" id="JASPKZ010004913">
    <property type="protein sequence ID" value="KAJ9589753.1"/>
    <property type="molecule type" value="Genomic_DNA"/>
</dbReference>
<comment type="caution">
    <text evidence="2">The sequence shown here is derived from an EMBL/GenBank/DDBJ whole genome shotgun (WGS) entry which is preliminary data.</text>
</comment>
<keyword evidence="3" id="KW-1185">Reference proteome</keyword>
<dbReference type="Proteomes" id="UP001233999">
    <property type="component" value="Unassembled WGS sequence"/>
</dbReference>
<feature type="region of interest" description="Disordered" evidence="1">
    <location>
        <begin position="1"/>
        <end position="22"/>
    </location>
</feature>
<evidence type="ECO:0000256" key="1">
    <source>
        <dbReference type="SAM" id="MobiDB-lite"/>
    </source>
</evidence>
<sequence>MEERKFVKSSTKRPSQEEEKSSIKFCKVNRQDEKSLNIEEFYTLPKQLLRPPVPLRVRKEMAKKGKLKAANREAAARLKSYTAMRKEREEFRKKLVSLIIKPEDDLSSPTDIPSAEEKEVLRYYYYIHHGVDTVHVTPLEPEWLEKINKNVPEYLRMSHAELHQQLIEEVEEEFVLSIKKAIVDFALQDPNECDNRILEFDSQERQELRKRPKSWKNSFQQAYEKIHKNLHVLNTCLAQVLDLWFKTFRYK</sequence>
<gene>
    <name evidence="2" type="ORF">L9F63_017055</name>
</gene>
<reference evidence="2" key="1">
    <citation type="journal article" date="2023" name="IScience">
        <title>Live-bearing cockroach genome reveals convergent evolutionary mechanisms linked to viviparity in insects and beyond.</title>
        <authorList>
            <person name="Fouks B."/>
            <person name="Harrison M.C."/>
            <person name="Mikhailova A.A."/>
            <person name="Marchal E."/>
            <person name="English S."/>
            <person name="Carruthers M."/>
            <person name="Jennings E.C."/>
            <person name="Chiamaka E.L."/>
            <person name="Frigard R.A."/>
            <person name="Pippel M."/>
            <person name="Attardo G.M."/>
            <person name="Benoit J.B."/>
            <person name="Bornberg-Bauer E."/>
            <person name="Tobe S.S."/>
        </authorList>
    </citation>
    <scope>NUCLEOTIDE SEQUENCE</scope>
    <source>
        <strain evidence="2">Stay&amp;Tobe</strain>
    </source>
</reference>
<dbReference type="AlphaFoldDB" id="A0AAD8EGS2"/>